<evidence type="ECO:0000259" key="1">
    <source>
        <dbReference type="PROSITE" id="PS50943"/>
    </source>
</evidence>
<evidence type="ECO:0000313" key="2">
    <source>
        <dbReference type="EMBL" id="MBK1842050.1"/>
    </source>
</evidence>
<dbReference type="Gene3D" id="1.10.260.40">
    <property type="entry name" value="lambda repressor-like DNA-binding domains"/>
    <property type="match status" value="1"/>
</dbReference>
<protein>
    <submittedName>
        <fullName evidence="2">XRE family transcriptional regulator</fullName>
    </submittedName>
</protein>
<accession>A0ABS1FF64</accession>
<organism evidence="2 3">
    <name type="scientific">Azospirillum endophyticum</name>
    <dbReference type="NCBI Taxonomy" id="2800326"/>
    <lineage>
        <taxon>Bacteria</taxon>
        <taxon>Pseudomonadati</taxon>
        <taxon>Pseudomonadota</taxon>
        <taxon>Alphaproteobacteria</taxon>
        <taxon>Rhodospirillales</taxon>
        <taxon>Azospirillaceae</taxon>
        <taxon>Azospirillum</taxon>
    </lineage>
</organism>
<keyword evidence="3" id="KW-1185">Reference proteome</keyword>
<evidence type="ECO:0000313" key="3">
    <source>
        <dbReference type="Proteomes" id="UP000652760"/>
    </source>
</evidence>
<proteinExistence type="predicted"/>
<dbReference type="Proteomes" id="UP000652760">
    <property type="component" value="Unassembled WGS sequence"/>
</dbReference>
<dbReference type="SUPFAM" id="SSF47413">
    <property type="entry name" value="lambda repressor-like DNA-binding domains"/>
    <property type="match status" value="1"/>
</dbReference>
<reference evidence="3" key="1">
    <citation type="submission" date="2021-01" db="EMBL/GenBank/DDBJ databases">
        <title>Genome public.</title>
        <authorList>
            <person name="Liu C."/>
            <person name="Sun Q."/>
        </authorList>
    </citation>
    <scope>NUCLEOTIDE SEQUENCE [LARGE SCALE GENOMIC DNA]</scope>
    <source>
        <strain evidence="3">YIM B02556</strain>
    </source>
</reference>
<dbReference type="PANTHER" id="PTHR40455">
    <property type="entry name" value="ANTITOXIN HIGA"/>
    <property type="match status" value="1"/>
</dbReference>
<comment type="caution">
    <text evidence="2">The sequence shown here is derived from an EMBL/GenBank/DDBJ whole genome shotgun (WGS) entry which is preliminary data.</text>
</comment>
<sequence length="125" mass="14310">MYEMKPIRTDADHAAAVEEIERLWDAEPGTPDHDRLEMLGTLVSAYEDSRWAIDAPDPVAAIKARMEAAGYTQSDLGRLLGSRPRASEILNRRRPLTMDQAWTLHREWRIPADILLRPYDLRQGT</sequence>
<dbReference type="PROSITE" id="PS50943">
    <property type="entry name" value="HTH_CROC1"/>
    <property type="match status" value="1"/>
</dbReference>
<feature type="domain" description="HTH cro/C1-type" evidence="1">
    <location>
        <begin position="62"/>
        <end position="115"/>
    </location>
</feature>
<name>A0ABS1FF64_9PROT</name>
<dbReference type="SMART" id="SM00530">
    <property type="entry name" value="HTH_XRE"/>
    <property type="match status" value="1"/>
</dbReference>
<dbReference type="InterPro" id="IPR010982">
    <property type="entry name" value="Lambda_DNA-bd_dom_sf"/>
</dbReference>
<gene>
    <name evidence="2" type="ORF">JHL17_32105</name>
</gene>
<dbReference type="PANTHER" id="PTHR40455:SF1">
    <property type="entry name" value="ANTITOXIN HIGA"/>
    <property type="match status" value="1"/>
</dbReference>
<dbReference type="InterPro" id="IPR039060">
    <property type="entry name" value="Antitox_HigA"/>
</dbReference>
<dbReference type="EMBL" id="JAENHM010000077">
    <property type="protein sequence ID" value="MBK1842050.1"/>
    <property type="molecule type" value="Genomic_DNA"/>
</dbReference>
<dbReference type="InterPro" id="IPR001387">
    <property type="entry name" value="Cro/C1-type_HTH"/>
</dbReference>